<dbReference type="EMBL" id="CP095073">
    <property type="protein sequence ID" value="UOQ45239.1"/>
    <property type="molecule type" value="Genomic_DNA"/>
</dbReference>
<keyword evidence="5" id="KW-0812">Transmembrane</keyword>
<proteinExistence type="inferred from homology"/>
<dbReference type="CDD" id="cd06781">
    <property type="entry name" value="cpPDZ_BsHtra-like"/>
    <property type="match status" value="1"/>
</dbReference>
<organism evidence="7 8">
    <name type="scientific">Halobacillus salinarum</name>
    <dbReference type="NCBI Taxonomy" id="2932257"/>
    <lineage>
        <taxon>Bacteria</taxon>
        <taxon>Bacillati</taxon>
        <taxon>Bacillota</taxon>
        <taxon>Bacilli</taxon>
        <taxon>Bacillales</taxon>
        <taxon>Bacillaceae</taxon>
        <taxon>Halobacillus</taxon>
    </lineage>
</organism>
<dbReference type="PANTHER" id="PTHR43343:SF3">
    <property type="entry name" value="PROTEASE DO-LIKE 8, CHLOROPLASTIC"/>
    <property type="match status" value="1"/>
</dbReference>
<dbReference type="PRINTS" id="PR00834">
    <property type="entry name" value="PROTEASES2C"/>
</dbReference>
<evidence type="ECO:0000256" key="4">
    <source>
        <dbReference type="ARBA" id="ARBA00022825"/>
    </source>
</evidence>
<dbReference type="SUPFAM" id="SSF50494">
    <property type="entry name" value="Trypsin-like serine proteases"/>
    <property type="match status" value="1"/>
</dbReference>
<reference evidence="7 8" key="1">
    <citation type="submission" date="2022-04" db="EMBL/GenBank/DDBJ databases">
        <title>Halobacillus sp. isolated from saltern.</title>
        <authorList>
            <person name="Won M."/>
            <person name="Lee C.-M."/>
            <person name="Woen H.-Y."/>
            <person name="Kwon S.-W."/>
        </authorList>
    </citation>
    <scope>NUCLEOTIDE SEQUENCE [LARGE SCALE GENOMIC DNA]</scope>
    <source>
        <strain evidence="7 8">SSBR10-3</strain>
    </source>
</reference>
<dbReference type="PANTHER" id="PTHR43343">
    <property type="entry name" value="PEPTIDASE S12"/>
    <property type="match status" value="1"/>
</dbReference>
<keyword evidence="4" id="KW-0720">Serine protease</keyword>
<feature type="domain" description="PDZ" evidence="6">
    <location>
        <begin position="281"/>
        <end position="378"/>
    </location>
</feature>
<dbReference type="SUPFAM" id="SSF50156">
    <property type="entry name" value="PDZ domain-like"/>
    <property type="match status" value="1"/>
</dbReference>
<dbReference type="InterPro" id="IPR001940">
    <property type="entry name" value="Peptidase_S1C"/>
</dbReference>
<dbReference type="PROSITE" id="PS50106">
    <property type="entry name" value="PDZ"/>
    <property type="match status" value="1"/>
</dbReference>
<keyword evidence="3" id="KW-0378">Hydrolase</keyword>
<evidence type="ECO:0000256" key="1">
    <source>
        <dbReference type="ARBA" id="ARBA00010541"/>
    </source>
</evidence>
<evidence type="ECO:0000313" key="8">
    <source>
        <dbReference type="Proteomes" id="UP000831787"/>
    </source>
</evidence>
<dbReference type="Pfam" id="PF13365">
    <property type="entry name" value="Trypsin_2"/>
    <property type="match status" value="1"/>
</dbReference>
<keyword evidence="2" id="KW-0645">Protease</keyword>
<keyword evidence="5" id="KW-1133">Transmembrane helix</keyword>
<dbReference type="Gene3D" id="2.40.10.10">
    <property type="entry name" value="Trypsin-like serine proteases"/>
    <property type="match status" value="2"/>
</dbReference>
<evidence type="ECO:0000259" key="6">
    <source>
        <dbReference type="PROSITE" id="PS50106"/>
    </source>
</evidence>
<dbReference type="Proteomes" id="UP000831787">
    <property type="component" value="Chromosome"/>
</dbReference>
<dbReference type="Gene3D" id="2.30.42.10">
    <property type="match status" value="1"/>
</dbReference>
<dbReference type="SMART" id="SM00228">
    <property type="entry name" value="PDZ"/>
    <property type="match status" value="1"/>
</dbReference>
<dbReference type="RefSeq" id="WP_244711813.1">
    <property type="nucleotide sequence ID" value="NZ_CP095073.1"/>
</dbReference>
<evidence type="ECO:0000256" key="5">
    <source>
        <dbReference type="SAM" id="Phobius"/>
    </source>
</evidence>
<dbReference type="InterPro" id="IPR051201">
    <property type="entry name" value="Chloro_Bact_Ser_Proteases"/>
</dbReference>
<feature type="transmembrane region" description="Helical" evidence="5">
    <location>
        <begin position="25"/>
        <end position="46"/>
    </location>
</feature>
<dbReference type="InterPro" id="IPR009003">
    <property type="entry name" value="Peptidase_S1_PA"/>
</dbReference>
<keyword evidence="8" id="KW-1185">Reference proteome</keyword>
<dbReference type="InterPro" id="IPR001478">
    <property type="entry name" value="PDZ"/>
</dbReference>
<protein>
    <submittedName>
        <fullName evidence="7">Trypsin-like peptidase domain-containing protein</fullName>
    </submittedName>
</protein>
<sequence>MKGATGSMIDEEKEKQAKRRYRRSGLAFSVLGAIIAVFIITTVFQWKGITINVDTNEPTAQADELHLGKNQEDVTQAIEENSDAVVGVSNLQQTAQGLQKASSGSGVIYKKDGGSAFIVTNNHVVKNASELEVVLSNGEKAKAELKGTDPLTDLAVIQIDSDKVKKVAKLGSAEDVEVGQTAIAIGNPLGTDFAGSATKGIVSGLNRNIPVDINGDQQPDWQTEVIQTDAAINPGNSGGALVNLEGEVIGINSMKIAQEEVEGIGFAIPMDVVKPVIDDLETEGKVTRPYMGISLQDLSQVPGTVLQQQLNLPSDVSKGVIVAGIEQGSPASDANLKKYDVITAIDGKKIDSLMSLRQYLYSKTEKGDQVELTVYRDGKQMKAELELSSQ</sequence>
<comment type="similarity">
    <text evidence="1">Belongs to the peptidase S1C family.</text>
</comment>
<dbReference type="InterPro" id="IPR043504">
    <property type="entry name" value="Peptidase_S1_PA_chymotrypsin"/>
</dbReference>
<evidence type="ECO:0000256" key="3">
    <source>
        <dbReference type="ARBA" id="ARBA00022801"/>
    </source>
</evidence>
<dbReference type="InterPro" id="IPR036034">
    <property type="entry name" value="PDZ_sf"/>
</dbReference>
<dbReference type="Pfam" id="PF13180">
    <property type="entry name" value="PDZ_2"/>
    <property type="match status" value="1"/>
</dbReference>
<keyword evidence="5" id="KW-0472">Membrane</keyword>
<gene>
    <name evidence="7" type="ORF">MUN89_04625</name>
</gene>
<name>A0ABY4ENK2_9BACI</name>
<evidence type="ECO:0000313" key="7">
    <source>
        <dbReference type="EMBL" id="UOQ45239.1"/>
    </source>
</evidence>
<accession>A0ABY4ENK2</accession>
<evidence type="ECO:0000256" key="2">
    <source>
        <dbReference type="ARBA" id="ARBA00022670"/>
    </source>
</evidence>